<name>A0ACC2U5Q0_9FUNG</name>
<reference evidence="1" key="1">
    <citation type="submission" date="2022-04" db="EMBL/GenBank/DDBJ databases">
        <title>Genome of the entomopathogenic fungus Entomophthora muscae.</title>
        <authorList>
            <person name="Elya C."/>
            <person name="Lovett B.R."/>
            <person name="Lee E."/>
            <person name="Macias A.M."/>
            <person name="Hajek A.E."/>
            <person name="De Bivort B.L."/>
            <person name="Kasson M.T."/>
            <person name="De Fine Licht H.H."/>
            <person name="Stajich J.E."/>
        </authorList>
    </citation>
    <scope>NUCLEOTIDE SEQUENCE</scope>
    <source>
        <strain evidence="1">Berkeley</strain>
    </source>
</reference>
<keyword evidence="2" id="KW-1185">Reference proteome</keyword>
<accession>A0ACC2U5Q0</accession>
<protein>
    <submittedName>
        <fullName evidence="1">Uncharacterized protein</fullName>
    </submittedName>
</protein>
<comment type="caution">
    <text evidence="1">The sequence shown here is derived from an EMBL/GenBank/DDBJ whole genome shotgun (WGS) entry which is preliminary data.</text>
</comment>
<dbReference type="EMBL" id="QTSX02001435">
    <property type="protein sequence ID" value="KAJ9082343.1"/>
    <property type="molecule type" value="Genomic_DNA"/>
</dbReference>
<dbReference type="Proteomes" id="UP001165960">
    <property type="component" value="Unassembled WGS sequence"/>
</dbReference>
<gene>
    <name evidence="1" type="primary">PKP2_1</name>
    <name evidence="1" type="ORF">DSO57_1005485</name>
</gene>
<evidence type="ECO:0000313" key="1">
    <source>
        <dbReference type="EMBL" id="KAJ9082343.1"/>
    </source>
</evidence>
<proteinExistence type="predicted"/>
<sequence length="117" mass="13608">MLHNTRCGISSLKSPLKARVFKLQRANFHFAAPLSNLDNVFYINRVLDSYTDKGLKKLTLRQLIFFGKHFSKEKLISSANYVRTELPVRLAHRIRDFQSLPFKVGINPHIQATYNLY</sequence>
<organism evidence="1 2">
    <name type="scientific">Entomophthora muscae</name>
    <dbReference type="NCBI Taxonomy" id="34485"/>
    <lineage>
        <taxon>Eukaryota</taxon>
        <taxon>Fungi</taxon>
        <taxon>Fungi incertae sedis</taxon>
        <taxon>Zoopagomycota</taxon>
        <taxon>Entomophthoromycotina</taxon>
        <taxon>Entomophthoromycetes</taxon>
        <taxon>Entomophthorales</taxon>
        <taxon>Entomophthoraceae</taxon>
        <taxon>Entomophthora</taxon>
    </lineage>
</organism>
<evidence type="ECO:0000313" key="2">
    <source>
        <dbReference type="Proteomes" id="UP001165960"/>
    </source>
</evidence>